<evidence type="ECO:0000256" key="6">
    <source>
        <dbReference type="ARBA" id="ARBA00023136"/>
    </source>
</evidence>
<dbReference type="InterPro" id="IPR003660">
    <property type="entry name" value="HAMP_dom"/>
</dbReference>
<organism evidence="9 10">
    <name type="scientific">Paenibacillus xerothermodurans</name>
    <dbReference type="NCBI Taxonomy" id="1977292"/>
    <lineage>
        <taxon>Bacteria</taxon>
        <taxon>Bacillati</taxon>
        <taxon>Bacillota</taxon>
        <taxon>Bacilli</taxon>
        <taxon>Bacillales</taxon>
        <taxon>Paenibacillaceae</taxon>
        <taxon>Paenibacillus</taxon>
    </lineage>
</organism>
<evidence type="ECO:0000313" key="10">
    <source>
        <dbReference type="Proteomes" id="UP000214746"/>
    </source>
</evidence>
<dbReference type="Gene3D" id="3.30.565.10">
    <property type="entry name" value="Histidine kinase-like ATPase, C-terminal domain"/>
    <property type="match status" value="1"/>
</dbReference>
<evidence type="ECO:0000256" key="4">
    <source>
        <dbReference type="ARBA" id="ARBA00022679"/>
    </source>
</evidence>
<dbReference type="GO" id="GO:0005886">
    <property type="term" value="C:plasma membrane"/>
    <property type="evidence" value="ECO:0007669"/>
    <property type="project" value="UniProtKB-SubCell"/>
</dbReference>
<dbReference type="PROSITE" id="PS50885">
    <property type="entry name" value="HAMP"/>
    <property type="match status" value="1"/>
</dbReference>
<evidence type="ECO:0000256" key="3">
    <source>
        <dbReference type="ARBA" id="ARBA00022553"/>
    </source>
</evidence>
<sequence length="461" mass="52449">MYISIKYKYIAIYSMLTILPIIMFHIWVYQMWSEKLHDTIVDSNSKLVSQLSNSIALIAAVKNRDIVSDLIDNSGLDKQSKILVMDHSGELIYTSNKILAHSDIKSTVLSKSGRDGHFVTRDYEEEMLVTYYSHPVSRWHMVVLTPTAVIYEQLSSVQRLMIVLILFSFVLSIASVVLISFHLTRPIRTLRKKLEGLEHGRMDPLDEQEVVAKDEIWKIGSSFNAIVNNLRDQMNLHYQLKMKSDQARLFALQSQINPHFLHNTLETINSIALIENVPIIAELSRALSKMFRYNTMQAGGFVTFKEELEQAENYLNVQLIRFDGIITSQMDIDKKILEKQSIKFILQPLIENCFIHGFKDLDEQGRIIIRGCMEDDKITISIEDNGVGMDNDQLARINEKLDCVVIEEEASGQGPKGVGLLNVNSRVKITFGNTYGLSCHALLPRGLSVKITFPAVMHKEG</sequence>
<proteinExistence type="predicted"/>
<dbReference type="AlphaFoldDB" id="A0A2W1NGF6"/>
<keyword evidence="6 7" id="KW-0472">Membrane</keyword>
<dbReference type="EMBL" id="NHRJ02000002">
    <property type="protein sequence ID" value="PZE22161.1"/>
    <property type="molecule type" value="Genomic_DNA"/>
</dbReference>
<dbReference type="InterPro" id="IPR010559">
    <property type="entry name" value="Sig_transdc_His_kin_internal"/>
</dbReference>
<dbReference type="InterPro" id="IPR003594">
    <property type="entry name" value="HATPase_dom"/>
</dbReference>
<dbReference type="SUPFAM" id="SSF55874">
    <property type="entry name" value="ATPase domain of HSP90 chaperone/DNA topoisomerase II/histidine kinase"/>
    <property type="match status" value="1"/>
</dbReference>
<keyword evidence="4" id="KW-0808">Transferase</keyword>
<evidence type="ECO:0000256" key="5">
    <source>
        <dbReference type="ARBA" id="ARBA00022777"/>
    </source>
</evidence>
<feature type="transmembrane region" description="Helical" evidence="7">
    <location>
        <begin position="7"/>
        <end position="28"/>
    </location>
</feature>
<protein>
    <submittedName>
        <fullName evidence="9">Sensor histidine kinase</fullName>
    </submittedName>
</protein>
<dbReference type="InterPro" id="IPR036890">
    <property type="entry name" value="HATPase_C_sf"/>
</dbReference>
<comment type="caution">
    <text evidence="9">The sequence shown here is derived from an EMBL/GenBank/DDBJ whole genome shotgun (WGS) entry which is preliminary data.</text>
</comment>
<accession>A0A2W1NGF6</accession>
<keyword evidence="5 9" id="KW-0418">Kinase</keyword>
<dbReference type="PANTHER" id="PTHR34220:SF7">
    <property type="entry name" value="SENSOR HISTIDINE KINASE YPDA"/>
    <property type="match status" value="1"/>
</dbReference>
<dbReference type="InterPro" id="IPR050640">
    <property type="entry name" value="Bact_2-comp_sensor_kinase"/>
</dbReference>
<reference evidence="9" key="1">
    <citation type="submission" date="2018-06" db="EMBL/GenBank/DDBJ databases">
        <title>Paenibacillus xerothermodurans sp. nov. an extremely dry heat resistant spore forming bacterium isolated from the soil of Cape Canaveral, Florida.</title>
        <authorList>
            <person name="Seuylemezian A."/>
            <person name="Kaur N."/>
            <person name="Patil P."/>
            <person name="Patil P."/>
            <person name="Mayilraj S."/>
            <person name="Vaishampayan P."/>
        </authorList>
    </citation>
    <scope>NUCLEOTIDE SEQUENCE [LARGE SCALE GENOMIC DNA]</scope>
    <source>
        <strain evidence="9">ATCC 27380</strain>
    </source>
</reference>
<keyword evidence="10" id="KW-1185">Reference proteome</keyword>
<evidence type="ECO:0000313" key="9">
    <source>
        <dbReference type="EMBL" id="PZE22161.1"/>
    </source>
</evidence>
<dbReference type="Pfam" id="PF06580">
    <property type="entry name" value="His_kinase"/>
    <property type="match status" value="1"/>
</dbReference>
<gene>
    <name evidence="9" type="ORF">CBW46_007230</name>
</gene>
<evidence type="ECO:0000256" key="7">
    <source>
        <dbReference type="SAM" id="Phobius"/>
    </source>
</evidence>
<feature type="transmembrane region" description="Helical" evidence="7">
    <location>
        <begin position="160"/>
        <end position="183"/>
    </location>
</feature>
<dbReference type="PANTHER" id="PTHR34220">
    <property type="entry name" value="SENSOR HISTIDINE KINASE YPDA"/>
    <property type="match status" value="1"/>
</dbReference>
<keyword evidence="3" id="KW-0597">Phosphoprotein</keyword>
<comment type="subcellular location">
    <subcellularLocation>
        <location evidence="1">Cell membrane</location>
        <topology evidence="1">Multi-pass membrane protein</topology>
    </subcellularLocation>
</comment>
<name>A0A2W1NGF6_PAEXE</name>
<dbReference type="Gene3D" id="6.10.340.10">
    <property type="match status" value="1"/>
</dbReference>
<dbReference type="GO" id="GO:0000155">
    <property type="term" value="F:phosphorelay sensor kinase activity"/>
    <property type="evidence" value="ECO:0007669"/>
    <property type="project" value="InterPro"/>
</dbReference>
<feature type="domain" description="HAMP" evidence="8">
    <location>
        <begin position="181"/>
        <end position="235"/>
    </location>
</feature>
<dbReference type="RefSeq" id="WP_089199305.1">
    <property type="nucleotide sequence ID" value="NZ_NHRJ02000002.1"/>
</dbReference>
<dbReference type="Pfam" id="PF02518">
    <property type="entry name" value="HATPase_c"/>
    <property type="match status" value="1"/>
</dbReference>
<keyword evidence="7" id="KW-1133">Transmembrane helix</keyword>
<evidence type="ECO:0000256" key="2">
    <source>
        <dbReference type="ARBA" id="ARBA00022475"/>
    </source>
</evidence>
<evidence type="ECO:0000256" key="1">
    <source>
        <dbReference type="ARBA" id="ARBA00004651"/>
    </source>
</evidence>
<dbReference type="Proteomes" id="UP000214746">
    <property type="component" value="Unassembled WGS sequence"/>
</dbReference>
<evidence type="ECO:0000259" key="8">
    <source>
        <dbReference type="PROSITE" id="PS50885"/>
    </source>
</evidence>
<keyword evidence="2" id="KW-1003">Cell membrane</keyword>
<dbReference type="OrthoDB" id="9776552at2"/>
<keyword evidence="7" id="KW-0812">Transmembrane</keyword>